<evidence type="ECO:0000256" key="2">
    <source>
        <dbReference type="ARBA" id="ARBA00012251"/>
    </source>
</evidence>
<organism evidence="10 11">
    <name type="scientific">Byssothecium circinans</name>
    <dbReference type="NCBI Taxonomy" id="147558"/>
    <lineage>
        <taxon>Eukaryota</taxon>
        <taxon>Fungi</taxon>
        <taxon>Dikarya</taxon>
        <taxon>Ascomycota</taxon>
        <taxon>Pezizomycotina</taxon>
        <taxon>Dothideomycetes</taxon>
        <taxon>Pleosporomycetidae</taxon>
        <taxon>Pleosporales</taxon>
        <taxon>Massarineae</taxon>
        <taxon>Massarinaceae</taxon>
        <taxon>Byssothecium</taxon>
    </lineage>
</organism>
<evidence type="ECO:0000256" key="7">
    <source>
        <dbReference type="ARBA" id="ARBA00022786"/>
    </source>
</evidence>
<dbReference type="Gene3D" id="3.30.40.10">
    <property type="entry name" value="Zinc/RING finger domain, C3HC4 (zinc finger)"/>
    <property type="match status" value="1"/>
</dbReference>
<dbReference type="EMBL" id="ML976986">
    <property type="protein sequence ID" value="KAF1958594.1"/>
    <property type="molecule type" value="Genomic_DNA"/>
</dbReference>
<dbReference type="PANTHER" id="PTHR11685">
    <property type="entry name" value="RBR FAMILY RING FINGER AND IBR DOMAIN-CONTAINING"/>
    <property type="match status" value="1"/>
</dbReference>
<dbReference type="GO" id="GO:0008270">
    <property type="term" value="F:zinc ion binding"/>
    <property type="evidence" value="ECO:0007669"/>
    <property type="project" value="UniProtKB-KW"/>
</dbReference>
<evidence type="ECO:0000256" key="4">
    <source>
        <dbReference type="ARBA" id="ARBA00022723"/>
    </source>
</evidence>
<dbReference type="InterPro" id="IPR013083">
    <property type="entry name" value="Znf_RING/FYVE/PHD"/>
</dbReference>
<dbReference type="GO" id="GO:0061630">
    <property type="term" value="F:ubiquitin protein ligase activity"/>
    <property type="evidence" value="ECO:0007669"/>
    <property type="project" value="UniProtKB-EC"/>
</dbReference>
<accession>A0A6A5U1T1</accession>
<name>A0A6A5U1T1_9PLEO</name>
<keyword evidence="7" id="KW-0833">Ubl conjugation pathway</keyword>
<dbReference type="InterPro" id="IPR031127">
    <property type="entry name" value="E3_UB_ligase_RBR"/>
</dbReference>
<keyword evidence="5" id="KW-0677">Repeat</keyword>
<gene>
    <name evidence="10" type="ORF">CC80DRAFT_407951</name>
</gene>
<feature type="domain" description="RING-type" evidence="9">
    <location>
        <begin position="44"/>
        <end position="241"/>
    </location>
</feature>
<reference evidence="10" key="1">
    <citation type="journal article" date="2020" name="Stud. Mycol.">
        <title>101 Dothideomycetes genomes: a test case for predicting lifestyles and emergence of pathogens.</title>
        <authorList>
            <person name="Haridas S."/>
            <person name="Albert R."/>
            <person name="Binder M."/>
            <person name="Bloem J."/>
            <person name="Labutti K."/>
            <person name="Salamov A."/>
            <person name="Andreopoulos B."/>
            <person name="Baker S."/>
            <person name="Barry K."/>
            <person name="Bills G."/>
            <person name="Bluhm B."/>
            <person name="Cannon C."/>
            <person name="Castanera R."/>
            <person name="Culley D."/>
            <person name="Daum C."/>
            <person name="Ezra D."/>
            <person name="Gonzalez J."/>
            <person name="Henrissat B."/>
            <person name="Kuo A."/>
            <person name="Liang C."/>
            <person name="Lipzen A."/>
            <person name="Lutzoni F."/>
            <person name="Magnuson J."/>
            <person name="Mondo S."/>
            <person name="Nolan M."/>
            <person name="Ohm R."/>
            <person name="Pangilinan J."/>
            <person name="Park H.-J."/>
            <person name="Ramirez L."/>
            <person name="Alfaro M."/>
            <person name="Sun H."/>
            <person name="Tritt A."/>
            <person name="Yoshinaga Y."/>
            <person name="Zwiers L.-H."/>
            <person name="Turgeon B."/>
            <person name="Goodwin S."/>
            <person name="Spatafora J."/>
            <person name="Crous P."/>
            <person name="Grigoriev I."/>
        </authorList>
    </citation>
    <scope>NUCLEOTIDE SEQUENCE</scope>
    <source>
        <strain evidence="10">CBS 675.92</strain>
    </source>
</reference>
<evidence type="ECO:0000256" key="3">
    <source>
        <dbReference type="ARBA" id="ARBA00022679"/>
    </source>
</evidence>
<dbReference type="GO" id="GO:0016567">
    <property type="term" value="P:protein ubiquitination"/>
    <property type="evidence" value="ECO:0007669"/>
    <property type="project" value="InterPro"/>
</dbReference>
<comment type="catalytic activity">
    <reaction evidence="1">
        <text>[E2 ubiquitin-conjugating enzyme]-S-ubiquitinyl-L-cysteine + [acceptor protein]-L-lysine = [E2 ubiquitin-conjugating enzyme]-L-cysteine + [acceptor protein]-N(6)-ubiquitinyl-L-lysine.</text>
        <dbReference type="EC" id="2.3.2.31"/>
    </reaction>
</comment>
<keyword evidence="6" id="KW-0863">Zinc-finger</keyword>
<keyword evidence="4" id="KW-0479">Metal-binding</keyword>
<evidence type="ECO:0000256" key="5">
    <source>
        <dbReference type="ARBA" id="ARBA00022737"/>
    </source>
</evidence>
<dbReference type="Gene3D" id="1.20.120.1750">
    <property type="match status" value="1"/>
</dbReference>
<evidence type="ECO:0000259" key="9">
    <source>
        <dbReference type="PROSITE" id="PS51873"/>
    </source>
</evidence>
<dbReference type="InterPro" id="IPR002867">
    <property type="entry name" value="IBR_dom"/>
</dbReference>
<dbReference type="AlphaFoldDB" id="A0A6A5U1T1"/>
<protein>
    <recommendedName>
        <fullName evidence="2">RBR-type E3 ubiquitin transferase</fullName>
        <ecNumber evidence="2">2.3.2.31</ecNumber>
    </recommendedName>
</protein>
<dbReference type="SUPFAM" id="SSF57850">
    <property type="entry name" value="RING/U-box"/>
    <property type="match status" value="2"/>
</dbReference>
<keyword evidence="3" id="KW-0808">Transferase</keyword>
<dbReference type="CDD" id="cd22584">
    <property type="entry name" value="Rcat_RBR_unk"/>
    <property type="match status" value="1"/>
</dbReference>
<dbReference type="CDD" id="cd20335">
    <property type="entry name" value="BRcat_RBR"/>
    <property type="match status" value="1"/>
</dbReference>
<dbReference type="Pfam" id="PF01485">
    <property type="entry name" value="IBR"/>
    <property type="match status" value="1"/>
</dbReference>
<proteinExistence type="predicted"/>
<dbReference type="Pfam" id="PF22191">
    <property type="entry name" value="IBR_1"/>
    <property type="match status" value="1"/>
</dbReference>
<evidence type="ECO:0000313" key="10">
    <source>
        <dbReference type="EMBL" id="KAF1958594.1"/>
    </source>
</evidence>
<dbReference type="InterPro" id="IPR044066">
    <property type="entry name" value="TRIAD_supradom"/>
</dbReference>
<evidence type="ECO:0000256" key="6">
    <source>
        <dbReference type="ARBA" id="ARBA00022771"/>
    </source>
</evidence>
<keyword evidence="11" id="KW-1185">Reference proteome</keyword>
<dbReference type="OrthoDB" id="10009520at2759"/>
<dbReference type="PROSITE" id="PS51873">
    <property type="entry name" value="TRIAD"/>
    <property type="match status" value="1"/>
</dbReference>
<dbReference type="EC" id="2.3.2.31" evidence="2"/>
<evidence type="ECO:0000256" key="8">
    <source>
        <dbReference type="ARBA" id="ARBA00022833"/>
    </source>
</evidence>
<sequence>MSSSLATSSFVEFLSDDDDGTVTEAGPSVGFAERQANAFGKLSQMFQCAACCSRFPVARMVTAKCSHRYCVDCMISLFMRSTKDESLFPPKCCRQPIALSMISPYMSADDLATFEAKTEELTTTYRVYCSNHSCNAFIPPRQITNGTHRAVCSDCAHSTCSICKNTFHKDSDCPEDPGIQQTLELAHEQGWQTCPRCKSLVELRTGCYHMTCRCKAQFCYLCARKWKTCSCNTADEHRLEERAEEIVDRNAEDNLGLVERQHRVRRVHEELRENHECEHPGRFQRVFHPGRRGFTCEMCDDRHWKYILQCRHCYINVCEECRRNRV</sequence>
<dbReference type="InterPro" id="IPR017907">
    <property type="entry name" value="Znf_RING_CS"/>
</dbReference>
<dbReference type="Proteomes" id="UP000800035">
    <property type="component" value="Unassembled WGS sequence"/>
</dbReference>
<evidence type="ECO:0000256" key="1">
    <source>
        <dbReference type="ARBA" id="ARBA00001798"/>
    </source>
</evidence>
<dbReference type="PROSITE" id="PS00518">
    <property type="entry name" value="ZF_RING_1"/>
    <property type="match status" value="1"/>
</dbReference>
<keyword evidence="8" id="KW-0862">Zinc</keyword>
<evidence type="ECO:0000313" key="11">
    <source>
        <dbReference type="Proteomes" id="UP000800035"/>
    </source>
</evidence>